<dbReference type="GO" id="GO:1902758">
    <property type="term" value="P:bis(molybdopterin guanine dinucleotide)molybdenum biosynthetic process"/>
    <property type="evidence" value="ECO:0007669"/>
    <property type="project" value="TreeGrafter"/>
</dbReference>
<keyword evidence="5 8" id="KW-0460">Magnesium</keyword>
<dbReference type="EMBL" id="JACOFV010000013">
    <property type="protein sequence ID" value="MBC3863223.1"/>
    <property type="molecule type" value="Genomic_DNA"/>
</dbReference>
<dbReference type="GO" id="GO:0005525">
    <property type="term" value="F:GTP binding"/>
    <property type="evidence" value="ECO:0007669"/>
    <property type="project" value="UniProtKB-UniRule"/>
</dbReference>
<dbReference type="Pfam" id="PF12804">
    <property type="entry name" value="NTP_transf_3"/>
    <property type="match status" value="1"/>
</dbReference>
<accession>A0A923HIU7</accession>
<feature type="binding site" evidence="8">
    <location>
        <position position="71"/>
    </location>
    <ligand>
        <name>GTP</name>
        <dbReference type="ChEBI" id="CHEBI:37565"/>
    </ligand>
</feature>
<organism evidence="10 11">
    <name type="scientific">Undibacterium jejuense</name>
    <dbReference type="NCBI Taxonomy" id="1344949"/>
    <lineage>
        <taxon>Bacteria</taxon>
        <taxon>Pseudomonadati</taxon>
        <taxon>Pseudomonadota</taxon>
        <taxon>Betaproteobacteria</taxon>
        <taxon>Burkholderiales</taxon>
        <taxon>Oxalobacteraceae</taxon>
        <taxon>Undibacterium</taxon>
    </lineage>
</organism>
<feature type="binding site" evidence="8">
    <location>
        <position position="53"/>
    </location>
    <ligand>
        <name>GTP</name>
        <dbReference type="ChEBI" id="CHEBI:37565"/>
    </ligand>
</feature>
<dbReference type="AlphaFoldDB" id="A0A923HIU7"/>
<feature type="domain" description="MobA-like NTP transferase" evidence="9">
    <location>
        <begin position="9"/>
        <end position="167"/>
    </location>
</feature>
<evidence type="ECO:0000256" key="8">
    <source>
        <dbReference type="HAMAP-Rule" id="MF_00316"/>
    </source>
</evidence>
<reference evidence="10" key="1">
    <citation type="submission" date="2020-08" db="EMBL/GenBank/DDBJ databases">
        <title>Novel species isolated from subtropical streams in China.</title>
        <authorList>
            <person name="Lu H."/>
        </authorList>
    </citation>
    <scope>NUCLEOTIDE SEQUENCE</scope>
    <source>
        <strain evidence="10">KACC 12607</strain>
    </source>
</reference>
<dbReference type="InterPro" id="IPR025877">
    <property type="entry name" value="MobA-like_NTP_Trfase"/>
</dbReference>
<feature type="binding site" evidence="8">
    <location>
        <position position="25"/>
    </location>
    <ligand>
        <name>GTP</name>
        <dbReference type="ChEBI" id="CHEBI:37565"/>
    </ligand>
</feature>
<evidence type="ECO:0000256" key="1">
    <source>
        <dbReference type="ARBA" id="ARBA00022490"/>
    </source>
</evidence>
<keyword evidence="3 8" id="KW-0479">Metal-binding</keyword>
<keyword evidence="4 8" id="KW-0547">Nucleotide-binding</keyword>
<keyword evidence="10" id="KW-0548">Nucleotidyltransferase</keyword>
<dbReference type="PANTHER" id="PTHR19136:SF81">
    <property type="entry name" value="MOLYBDENUM COFACTOR GUANYLYLTRANSFERASE"/>
    <property type="match status" value="1"/>
</dbReference>
<dbReference type="GO" id="GO:0046872">
    <property type="term" value="F:metal ion binding"/>
    <property type="evidence" value="ECO:0007669"/>
    <property type="project" value="UniProtKB-KW"/>
</dbReference>
<comment type="subcellular location">
    <subcellularLocation>
        <location evidence="8">Cytoplasm</location>
    </subcellularLocation>
</comment>
<evidence type="ECO:0000259" key="9">
    <source>
        <dbReference type="Pfam" id="PF12804"/>
    </source>
</evidence>
<evidence type="ECO:0000256" key="4">
    <source>
        <dbReference type="ARBA" id="ARBA00022741"/>
    </source>
</evidence>
<name>A0A923HIU7_9BURK</name>
<dbReference type="CDD" id="cd02503">
    <property type="entry name" value="MobA"/>
    <property type="match status" value="1"/>
</dbReference>
<keyword evidence="7 8" id="KW-0501">Molybdenum cofactor biosynthesis</keyword>
<dbReference type="Proteomes" id="UP000634011">
    <property type="component" value="Unassembled WGS sequence"/>
</dbReference>
<gene>
    <name evidence="8 10" type="primary">mobA</name>
    <name evidence="10" type="ORF">H8K32_14040</name>
</gene>
<proteinExistence type="inferred from homology"/>
<comment type="domain">
    <text evidence="8">The N-terminal domain determines nucleotide recognition and specific binding, while the C-terminal domain determines the specific binding to the target protein.</text>
</comment>
<keyword evidence="6 8" id="KW-0342">GTP-binding</keyword>
<dbReference type="GO" id="GO:0061603">
    <property type="term" value="F:molybdenum cofactor guanylyltransferase activity"/>
    <property type="evidence" value="ECO:0007669"/>
    <property type="project" value="UniProtKB-EC"/>
</dbReference>
<dbReference type="EC" id="2.7.7.77" evidence="8"/>
<evidence type="ECO:0000256" key="2">
    <source>
        <dbReference type="ARBA" id="ARBA00022679"/>
    </source>
</evidence>
<dbReference type="Gene3D" id="3.90.550.10">
    <property type="entry name" value="Spore Coat Polysaccharide Biosynthesis Protein SpsA, Chain A"/>
    <property type="match status" value="1"/>
</dbReference>
<comment type="caution">
    <text evidence="10">The sequence shown here is derived from an EMBL/GenBank/DDBJ whole genome shotgun (WGS) entry which is preliminary data.</text>
</comment>
<evidence type="ECO:0000313" key="11">
    <source>
        <dbReference type="Proteomes" id="UP000634011"/>
    </source>
</evidence>
<dbReference type="HAMAP" id="MF_00316">
    <property type="entry name" value="MobA"/>
    <property type="match status" value="1"/>
</dbReference>
<comment type="function">
    <text evidence="8">Transfers a GMP moiety from GTP to Mo-molybdopterin (Mo-MPT) cofactor (Moco or molybdenum cofactor) to form Mo-molybdopterin guanine dinucleotide (Mo-MGD) cofactor.</text>
</comment>
<dbReference type="GO" id="GO:0005737">
    <property type="term" value="C:cytoplasm"/>
    <property type="evidence" value="ECO:0007669"/>
    <property type="project" value="UniProtKB-SubCell"/>
</dbReference>
<feature type="binding site" evidence="8">
    <location>
        <begin position="12"/>
        <end position="14"/>
    </location>
    <ligand>
        <name>GTP</name>
        <dbReference type="ChEBI" id="CHEBI:37565"/>
    </ligand>
</feature>
<comment type="subunit">
    <text evidence="8">Monomer.</text>
</comment>
<protein>
    <recommendedName>
        <fullName evidence="8">Molybdenum cofactor guanylyltransferase</fullName>
        <shortName evidence="8">MoCo guanylyltransferase</shortName>
        <ecNumber evidence="8">2.7.7.77</ecNumber>
    </recommendedName>
    <alternativeName>
        <fullName evidence="8">GTP:molybdopterin guanylyltransferase</fullName>
    </alternativeName>
    <alternativeName>
        <fullName evidence="8">Mo-MPT guanylyltransferase</fullName>
    </alternativeName>
    <alternativeName>
        <fullName evidence="8">Molybdopterin guanylyltransferase</fullName>
    </alternativeName>
    <alternativeName>
        <fullName evidence="8">Molybdopterin-guanine dinucleotide synthase</fullName>
        <shortName evidence="8">MGD synthase</shortName>
    </alternativeName>
</protein>
<evidence type="ECO:0000256" key="6">
    <source>
        <dbReference type="ARBA" id="ARBA00023134"/>
    </source>
</evidence>
<comment type="similarity">
    <text evidence="8">Belongs to the MobA family.</text>
</comment>
<dbReference type="InterPro" id="IPR029044">
    <property type="entry name" value="Nucleotide-diphossugar_trans"/>
</dbReference>
<keyword evidence="2 8" id="KW-0808">Transferase</keyword>
<comment type="cofactor">
    <cofactor evidence="8">
        <name>Mg(2+)</name>
        <dbReference type="ChEBI" id="CHEBI:18420"/>
    </cofactor>
</comment>
<keyword evidence="11" id="KW-1185">Reference proteome</keyword>
<dbReference type="PANTHER" id="PTHR19136">
    <property type="entry name" value="MOLYBDENUM COFACTOR GUANYLYLTRANSFERASE"/>
    <property type="match status" value="1"/>
</dbReference>
<evidence type="ECO:0000256" key="7">
    <source>
        <dbReference type="ARBA" id="ARBA00023150"/>
    </source>
</evidence>
<evidence type="ECO:0000313" key="10">
    <source>
        <dbReference type="EMBL" id="MBC3863223.1"/>
    </source>
</evidence>
<feature type="binding site" evidence="8">
    <location>
        <position position="101"/>
    </location>
    <ligand>
        <name>Mg(2+)</name>
        <dbReference type="ChEBI" id="CHEBI:18420"/>
    </ligand>
</feature>
<feature type="binding site" evidence="8">
    <location>
        <position position="101"/>
    </location>
    <ligand>
        <name>GTP</name>
        <dbReference type="ChEBI" id="CHEBI:37565"/>
    </ligand>
</feature>
<sequence>MIDQHQITGLLLAGGLGTRMGRVDKGLQVFRNMPLARHVLMRLAPQVGAVIINANQNVDQYQAFSYPVLSDQMAGFAGPLAGLQTGLQHCQTPYLLSVPCDSPLLPLNLVARLSEGLIVNDADLAVAVTLESENGVSYRQRHPVFALMKLSVLPGLNDFLNGGGRKVDAWFQQLAVAEVLFEDHSGFANINTLQELKQLES</sequence>
<evidence type="ECO:0000256" key="3">
    <source>
        <dbReference type="ARBA" id="ARBA00022723"/>
    </source>
</evidence>
<evidence type="ECO:0000256" key="5">
    <source>
        <dbReference type="ARBA" id="ARBA00022842"/>
    </source>
</evidence>
<dbReference type="SUPFAM" id="SSF53448">
    <property type="entry name" value="Nucleotide-diphospho-sugar transferases"/>
    <property type="match status" value="1"/>
</dbReference>
<keyword evidence="1 8" id="KW-0963">Cytoplasm</keyword>
<dbReference type="NCBIfam" id="TIGR02665">
    <property type="entry name" value="molyb_mobA"/>
    <property type="match status" value="1"/>
</dbReference>
<comment type="catalytic activity">
    <reaction evidence="8">
        <text>Mo-molybdopterin + GTP + H(+) = Mo-molybdopterin guanine dinucleotide + diphosphate</text>
        <dbReference type="Rhea" id="RHEA:34243"/>
        <dbReference type="ChEBI" id="CHEBI:15378"/>
        <dbReference type="ChEBI" id="CHEBI:33019"/>
        <dbReference type="ChEBI" id="CHEBI:37565"/>
        <dbReference type="ChEBI" id="CHEBI:71302"/>
        <dbReference type="ChEBI" id="CHEBI:71310"/>
        <dbReference type="EC" id="2.7.7.77"/>
    </reaction>
</comment>
<dbReference type="InterPro" id="IPR013482">
    <property type="entry name" value="Molybde_CF_guanTrfase"/>
</dbReference>